<dbReference type="OrthoDB" id="4069699at2759"/>
<dbReference type="Gene3D" id="3.90.110.10">
    <property type="entry name" value="Lactate dehydrogenase/glycoside hydrolase, family 4, C-terminal"/>
    <property type="match status" value="1"/>
</dbReference>
<evidence type="ECO:0000313" key="4">
    <source>
        <dbReference type="EMBL" id="KOO53398.1"/>
    </source>
</evidence>
<accession>A0A0M0LRN1</accession>
<organism evidence="4 5">
    <name type="scientific">Chrysochromulina tobinii</name>
    <dbReference type="NCBI Taxonomy" id="1460289"/>
    <lineage>
        <taxon>Eukaryota</taxon>
        <taxon>Haptista</taxon>
        <taxon>Haptophyta</taxon>
        <taxon>Prymnesiophyceae</taxon>
        <taxon>Prymnesiales</taxon>
        <taxon>Chrysochromulinaceae</taxon>
        <taxon>Chrysochromulina</taxon>
    </lineage>
</organism>
<keyword evidence="5" id="KW-1185">Reference proteome</keyword>
<name>A0A0M0LRN1_9EUKA</name>
<dbReference type="PANTHER" id="PTHR23382">
    <property type="entry name" value="MALATE DEHYDROGENASE"/>
    <property type="match status" value="1"/>
</dbReference>
<dbReference type="InterPro" id="IPR022383">
    <property type="entry name" value="Lactate/malate_DH_C"/>
</dbReference>
<dbReference type="EMBL" id="JWZX01000243">
    <property type="protein sequence ID" value="KOO53398.1"/>
    <property type="molecule type" value="Genomic_DNA"/>
</dbReference>
<dbReference type="InterPro" id="IPR015955">
    <property type="entry name" value="Lactate_DH/Glyco_Ohase_4_C"/>
</dbReference>
<dbReference type="Pfam" id="PF02866">
    <property type="entry name" value="Ldh_1_C"/>
    <property type="match status" value="1"/>
</dbReference>
<comment type="caution">
    <text evidence="4">The sequence shown here is derived from an EMBL/GenBank/DDBJ whole genome shotgun (WGS) entry which is preliminary data.</text>
</comment>
<dbReference type="GO" id="GO:0016615">
    <property type="term" value="F:malate dehydrogenase activity"/>
    <property type="evidence" value="ECO:0007669"/>
    <property type="project" value="InterPro"/>
</dbReference>
<comment type="similarity">
    <text evidence="1">Belongs to the LDH/MDH superfamily. MDH type 2 family.</text>
</comment>
<dbReference type="GO" id="GO:0006108">
    <property type="term" value="P:malate metabolic process"/>
    <property type="evidence" value="ECO:0007669"/>
    <property type="project" value="InterPro"/>
</dbReference>
<keyword evidence="2" id="KW-0560">Oxidoreductase</keyword>
<dbReference type="InterPro" id="IPR010945">
    <property type="entry name" value="Malate_DH_type2"/>
</dbReference>
<evidence type="ECO:0000259" key="3">
    <source>
        <dbReference type="Pfam" id="PF02866"/>
    </source>
</evidence>
<dbReference type="Gene3D" id="3.40.50.720">
    <property type="entry name" value="NAD(P)-binding Rossmann-like Domain"/>
    <property type="match status" value="1"/>
</dbReference>
<feature type="domain" description="Lactate/malate dehydrogenase C-terminal" evidence="3">
    <location>
        <begin position="258"/>
        <end position="325"/>
    </location>
</feature>
<dbReference type="SUPFAM" id="SSF51735">
    <property type="entry name" value="NAD(P)-binding Rossmann-fold domains"/>
    <property type="match status" value="1"/>
</dbReference>
<evidence type="ECO:0000256" key="1">
    <source>
        <dbReference type="ARBA" id="ARBA00009613"/>
    </source>
</evidence>
<evidence type="ECO:0000256" key="2">
    <source>
        <dbReference type="ARBA" id="ARBA00023002"/>
    </source>
</evidence>
<dbReference type="InterPro" id="IPR036291">
    <property type="entry name" value="NAD(P)-bd_dom_sf"/>
</dbReference>
<evidence type="ECO:0000313" key="5">
    <source>
        <dbReference type="Proteomes" id="UP000037460"/>
    </source>
</evidence>
<gene>
    <name evidence="4" type="ORF">Ctob_015994</name>
</gene>
<dbReference type="Proteomes" id="UP000037460">
    <property type="component" value="Unassembled WGS sequence"/>
</dbReference>
<dbReference type="SUPFAM" id="SSF56327">
    <property type="entry name" value="LDH C-terminal domain-like"/>
    <property type="match status" value="1"/>
</dbReference>
<protein>
    <submittedName>
        <fullName evidence="4">Malate dehydrogenase</fullName>
    </submittedName>
</protein>
<proteinExistence type="inferred from homology"/>
<dbReference type="AlphaFoldDB" id="A0A0M0LRN1"/>
<reference evidence="5" key="1">
    <citation type="journal article" date="2015" name="PLoS Genet.">
        <title>Genome Sequence and Transcriptome Analyses of Chrysochromulina tobin: Metabolic Tools for Enhanced Algal Fitness in the Prominent Order Prymnesiales (Haptophyceae).</title>
        <authorList>
            <person name="Hovde B.T."/>
            <person name="Deodato C.R."/>
            <person name="Hunsperger H.M."/>
            <person name="Ryken S.A."/>
            <person name="Yost W."/>
            <person name="Jha R.K."/>
            <person name="Patterson J."/>
            <person name="Monnat R.J. Jr."/>
            <person name="Barlow S.B."/>
            <person name="Starkenburg S.R."/>
            <person name="Cattolico R.A."/>
        </authorList>
    </citation>
    <scope>NUCLEOTIDE SEQUENCE</scope>
    <source>
        <strain evidence="5">CCMP291</strain>
    </source>
</reference>
<dbReference type="GO" id="GO:0016616">
    <property type="term" value="F:oxidoreductase activity, acting on the CH-OH group of donors, NAD or NADP as acceptor"/>
    <property type="evidence" value="ECO:0007669"/>
    <property type="project" value="InterPro"/>
</dbReference>
<sequence>MLSQTVRLSARAHVRTMAIKAASVKALVPELKAISEAVDKSGASTYSQVDALIKGNPAFAATIDKVKADNMAWVWAMLESKPAKPPVTVAVLGAGSEVGASVLFRIASGEMLGLDQPVNLVLAGANDAVTAELKGCGFPLLAGVSSGGVKGAKYVLALEGDASGADAGALVAVMSCAEATKVAKATKATVTAVTLHVELAAAKALADAAKVPAHEVSNVIAWGRGVADVSHATVGGKWALKVTEEPLPKVGPAPATLTADAVVAHMKALVFGSDGKWVSMGVPATGDYGMGEGFFYSVPVVCEPGEYKRVGGVTLTPAVAAMMENERVALA</sequence>